<keyword evidence="2" id="KW-0732">Signal</keyword>
<evidence type="ECO:0000256" key="3">
    <source>
        <dbReference type="PROSITE-ProRule" id="PRU01240"/>
    </source>
</evidence>
<dbReference type="Gene3D" id="3.30.70.80">
    <property type="entry name" value="Peptidase S8 propeptide/proteinase inhibitor I9"/>
    <property type="match status" value="1"/>
</dbReference>
<dbReference type="Proteomes" id="UP000631114">
    <property type="component" value="Unassembled WGS sequence"/>
</dbReference>
<dbReference type="PROSITE" id="PS51892">
    <property type="entry name" value="SUBTILASE"/>
    <property type="match status" value="1"/>
</dbReference>
<gene>
    <name evidence="6" type="ORF">IFM89_025549</name>
</gene>
<dbReference type="Pfam" id="PF00082">
    <property type="entry name" value="Peptidase_S8"/>
    <property type="match status" value="1"/>
</dbReference>
<dbReference type="PANTHER" id="PTHR10795">
    <property type="entry name" value="PROPROTEIN CONVERTASE SUBTILISIN/KEXIN"/>
    <property type="match status" value="1"/>
</dbReference>
<comment type="similarity">
    <text evidence="1 3">Belongs to the peptidase S8 family.</text>
</comment>
<dbReference type="OrthoDB" id="206201at2759"/>
<dbReference type="InterPro" id="IPR037045">
    <property type="entry name" value="S8pro/Inhibitor_I9_sf"/>
</dbReference>
<dbReference type="AlphaFoldDB" id="A0A835LKE7"/>
<evidence type="ECO:0000256" key="2">
    <source>
        <dbReference type="ARBA" id="ARBA00022729"/>
    </source>
</evidence>
<dbReference type="SUPFAM" id="SSF52743">
    <property type="entry name" value="Subtilisin-like"/>
    <property type="match status" value="1"/>
</dbReference>
<accession>A0A835LKE7</accession>
<evidence type="ECO:0000313" key="7">
    <source>
        <dbReference type="Proteomes" id="UP000631114"/>
    </source>
</evidence>
<evidence type="ECO:0000259" key="5">
    <source>
        <dbReference type="Pfam" id="PF05922"/>
    </source>
</evidence>
<evidence type="ECO:0000259" key="4">
    <source>
        <dbReference type="Pfam" id="PF00082"/>
    </source>
</evidence>
<sequence>MGSLPKNNYSPLEHQQSILQEVVENSLPSELITRSFKRSFNGFAAKLSVKESQKLASMEGVVSVFPSKKYELHTTRSWDFMGLKENVKRVPKIESDVIVGVIDSGIWPEAESFAGDGFGPPPKKWKGACVGGKNFTCNNKLIGARFYDSKGLNSGVSARDTQGHGTHTASTAAGNQVTNVSFFGLAQGNARGAVPSARIAVYKVCWEEGCDAQDILSAFDDAISDGVDILSVSLGGEKSDDYSIDPIAIGAFHAMQNGILTSQSAGNNGPEPGSVSSIAPWILSVAASNTDRKIIDKVILGDNTTLVVRMTRCI</sequence>
<dbReference type="GO" id="GO:0004252">
    <property type="term" value="F:serine-type endopeptidase activity"/>
    <property type="evidence" value="ECO:0007669"/>
    <property type="project" value="InterPro"/>
</dbReference>
<evidence type="ECO:0008006" key="8">
    <source>
        <dbReference type="Google" id="ProtNLM"/>
    </source>
</evidence>
<proteinExistence type="inferred from homology"/>
<comment type="caution">
    <text evidence="6">The sequence shown here is derived from an EMBL/GenBank/DDBJ whole genome shotgun (WGS) entry which is preliminary data.</text>
</comment>
<evidence type="ECO:0000256" key="1">
    <source>
        <dbReference type="ARBA" id="ARBA00011073"/>
    </source>
</evidence>
<dbReference type="InterPro" id="IPR045051">
    <property type="entry name" value="SBT"/>
</dbReference>
<feature type="domain" description="Peptidase S8/S53" evidence="4">
    <location>
        <begin position="95"/>
        <end position="292"/>
    </location>
</feature>
<dbReference type="Gene3D" id="3.40.50.200">
    <property type="entry name" value="Peptidase S8/S53 domain"/>
    <property type="match status" value="1"/>
</dbReference>
<dbReference type="CDD" id="cd04852">
    <property type="entry name" value="Peptidases_S8_3"/>
    <property type="match status" value="1"/>
</dbReference>
<dbReference type="Pfam" id="PF05922">
    <property type="entry name" value="Inhibitor_I9"/>
    <property type="match status" value="1"/>
</dbReference>
<dbReference type="InterPro" id="IPR000209">
    <property type="entry name" value="Peptidase_S8/S53_dom"/>
</dbReference>
<keyword evidence="7" id="KW-1185">Reference proteome</keyword>
<protein>
    <recommendedName>
        <fullName evidence="8">Cucumisin</fullName>
    </recommendedName>
</protein>
<organism evidence="6 7">
    <name type="scientific">Coptis chinensis</name>
    <dbReference type="NCBI Taxonomy" id="261450"/>
    <lineage>
        <taxon>Eukaryota</taxon>
        <taxon>Viridiplantae</taxon>
        <taxon>Streptophyta</taxon>
        <taxon>Embryophyta</taxon>
        <taxon>Tracheophyta</taxon>
        <taxon>Spermatophyta</taxon>
        <taxon>Magnoliopsida</taxon>
        <taxon>Ranunculales</taxon>
        <taxon>Ranunculaceae</taxon>
        <taxon>Coptidoideae</taxon>
        <taxon>Coptis</taxon>
    </lineage>
</organism>
<reference evidence="6 7" key="1">
    <citation type="submission" date="2020-10" db="EMBL/GenBank/DDBJ databases">
        <title>The Coptis chinensis genome and diversification of protoberbering-type alkaloids.</title>
        <authorList>
            <person name="Wang B."/>
            <person name="Shu S."/>
            <person name="Song C."/>
            <person name="Liu Y."/>
        </authorList>
    </citation>
    <scope>NUCLEOTIDE SEQUENCE [LARGE SCALE GENOMIC DNA]</scope>
    <source>
        <strain evidence="6">HL-2020</strain>
        <tissue evidence="6">Leaf</tissue>
    </source>
</reference>
<dbReference type="InterPro" id="IPR034197">
    <property type="entry name" value="Peptidases_S8_3"/>
</dbReference>
<feature type="domain" description="Inhibitor I9" evidence="5">
    <location>
        <begin position="7"/>
        <end position="73"/>
    </location>
</feature>
<dbReference type="GO" id="GO:0006508">
    <property type="term" value="P:proteolysis"/>
    <property type="evidence" value="ECO:0007669"/>
    <property type="project" value="InterPro"/>
</dbReference>
<dbReference type="InterPro" id="IPR010259">
    <property type="entry name" value="S8pro/Inhibitor_I9"/>
</dbReference>
<dbReference type="InterPro" id="IPR036852">
    <property type="entry name" value="Peptidase_S8/S53_dom_sf"/>
</dbReference>
<evidence type="ECO:0000313" key="6">
    <source>
        <dbReference type="EMBL" id="KAF9598135.1"/>
    </source>
</evidence>
<name>A0A835LKE7_9MAGN</name>
<dbReference type="EMBL" id="JADFTS010000007">
    <property type="protein sequence ID" value="KAF9598135.1"/>
    <property type="molecule type" value="Genomic_DNA"/>
</dbReference>
<comment type="caution">
    <text evidence="3">Lacks conserved residue(s) required for the propagation of feature annotation.</text>
</comment>